<organism evidence="2 3">
    <name type="scientific">Larimichthys crocea</name>
    <name type="common">Large yellow croaker</name>
    <name type="synonym">Pseudosciaena crocea</name>
    <dbReference type="NCBI Taxonomy" id="215358"/>
    <lineage>
        <taxon>Eukaryota</taxon>
        <taxon>Metazoa</taxon>
        <taxon>Chordata</taxon>
        <taxon>Craniata</taxon>
        <taxon>Vertebrata</taxon>
        <taxon>Euteleostomi</taxon>
        <taxon>Actinopterygii</taxon>
        <taxon>Neopterygii</taxon>
        <taxon>Teleostei</taxon>
        <taxon>Neoteleostei</taxon>
        <taxon>Acanthomorphata</taxon>
        <taxon>Eupercaria</taxon>
        <taxon>Sciaenidae</taxon>
        <taxon>Larimichthys</taxon>
    </lineage>
</organism>
<reference evidence="2 3" key="1">
    <citation type="submission" date="2019-07" db="EMBL/GenBank/DDBJ databases">
        <title>Chromosome genome assembly for large yellow croaker.</title>
        <authorList>
            <person name="Xiao S."/>
        </authorList>
    </citation>
    <scope>NUCLEOTIDE SEQUENCE [LARGE SCALE GENOMIC DNA]</scope>
    <source>
        <strain evidence="2">JMULYC20181020</strain>
        <tissue evidence="2">Muscle</tissue>
    </source>
</reference>
<dbReference type="PANTHER" id="PTHR24099:SF7">
    <property type="entry name" value="CARDIOMYOPATHY-ASSOCIATED PROTEIN 5"/>
    <property type="match status" value="1"/>
</dbReference>
<comment type="caution">
    <text evidence="2">The sequence shown here is derived from an EMBL/GenBank/DDBJ whole genome shotgun (WGS) entry which is preliminary data.</text>
</comment>
<dbReference type="InterPro" id="IPR050617">
    <property type="entry name" value="E3_ligase_FN3/SPRY"/>
</dbReference>
<dbReference type="Proteomes" id="UP000424527">
    <property type="component" value="Unassembled WGS sequence"/>
</dbReference>
<feature type="region of interest" description="Disordered" evidence="1">
    <location>
        <begin position="1"/>
        <end position="37"/>
    </location>
</feature>
<feature type="compositionally biased region" description="Polar residues" evidence="1">
    <location>
        <begin position="180"/>
        <end position="192"/>
    </location>
</feature>
<evidence type="ECO:0000256" key="1">
    <source>
        <dbReference type="SAM" id="MobiDB-lite"/>
    </source>
</evidence>
<feature type="compositionally biased region" description="Basic and acidic residues" evidence="1">
    <location>
        <begin position="142"/>
        <end position="175"/>
    </location>
</feature>
<sequence length="279" mass="31308">MRRRRESQRSTKESGSVLFGSEETTLTPIFISPGPPKIIDPILLEEPTAMSFMYTDLYEDAVGERRRSDEEYSEAESVTSEKSYKRRLSDSEEPDGYLEKFTLKDEIPSVEVQQEPVKNRKEGRMMWSQSQFEMTGCLTRVAKGEDEDKTTTVEEKTQEVDSKVEKTEESEEHQGEVPAETTTEPCQSQHGCSQKVEDKTAQVVVNATEEIVEKAPVSSAVPQVITKSEIAIETPEKSLSEEVDADTMMVATEEKAITEAIEDVEKTAKMVASTTEADR</sequence>
<dbReference type="GO" id="GO:0005737">
    <property type="term" value="C:cytoplasm"/>
    <property type="evidence" value="ECO:0007669"/>
    <property type="project" value="TreeGrafter"/>
</dbReference>
<name>A0A6G0ILG9_LARCR</name>
<dbReference type="PANTHER" id="PTHR24099">
    <property type="entry name" value="E3 UBIQUITIN-PROTEIN LIGASE TRIM36-RELATED"/>
    <property type="match status" value="1"/>
</dbReference>
<dbReference type="EMBL" id="REGW02000009">
    <property type="protein sequence ID" value="KAE8292270.1"/>
    <property type="molecule type" value="Genomic_DNA"/>
</dbReference>
<proteinExistence type="predicted"/>
<evidence type="ECO:0000313" key="2">
    <source>
        <dbReference type="EMBL" id="KAE8292270.1"/>
    </source>
</evidence>
<evidence type="ECO:0000313" key="3">
    <source>
        <dbReference type="Proteomes" id="UP000424527"/>
    </source>
</evidence>
<feature type="region of interest" description="Disordered" evidence="1">
    <location>
        <begin position="142"/>
        <end position="198"/>
    </location>
</feature>
<accession>A0A6G0ILG9</accession>
<gene>
    <name evidence="2" type="ORF">D5F01_LYC09637</name>
</gene>
<protein>
    <submittedName>
        <fullName evidence="2">Cardiomyopathy-associated protein 5</fullName>
    </submittedName>
</protein>
<keyword evidence="3" id="KW-1185">Reference proteome</keyword>
<feature type="region of interest" description="Disordered" evidence="1">
    <location>
        <begin position="64"/>
        <end position="102"/>
    </location>
</feature>
<dbReference type="AlphaFoldDB" id="A0A6G0ILG9"/>